<reference evidence="2" key="1">
    <citation type="submission" date="2019-11" db="UniProtKB">
        <authorList>
            <consortium name="WormBaseParasite"/>
        </authorList>
    </citation>
    <scope>IDENTIFICATION</scope>
</reference>
<evidence type="ECO:0000256" key="1">
    <source>
        <dbReference type="SAM" id="MobiDB-lite"/>
    </source>
</evidence>
<proteinExistence type="predicted"/>
<dbReference type="WBParaSite" id="MCU_011978-RA">
    <property type="protein sequence ID" value="MCU_011978-RA"/>
    <property type="gene ID" value="MCU_011978"/>
</dbReference>
<feature type="compositionally biased region" description="Basic and acidic residues" evidence="1">
    <location>
        <begin position="213"/>
        <end position="225"/>
    </location>
</feature>
<name>A0A5K3FUW8_MESCO</name>
<feature type="compositionally biased region" description="Basic and acidic residues" evidence="1">
    <location>
        <begin position="192"/>
        <end position="201"/>
    </location>
</feature>
<evidence type="ECO:0000313" key="2">
    <source>
        <dbReference type="WBParaSite" id="MCU_011978-RA"/>
    </source>
</evidence>
<dbReference type="AlphaFoldDB" id="A0A5K3FUW8"/>
<protein>
    <submittedName>
        <fullName evidence="2">Cyanobacterial aminoacyl-tRNA synthetase CAAD domain-containing protein</fullName>
    </submittedName>
</protein>
<feature type="region of interest" description="Disordered" evidence="1">
    <location>
        <begin position="175"/>
        <end position="225"/>
    </location>
</feature>
<accession>A0A5K3FUW8</accession>
<organism evidence="2">
    <name type="scientific">Mesocestoides corti</name>
    <name type="common">Flatworm</name>
    <dbReference type="NCBI Taxonomy" id="53468"/>
    <lineage>
        <taxon>Eukaryota</taxon>
        <taxon>Metazoa</taxon>
        <taxon>Spiralia</taxon>
        <taxon>Lophotrochozoa</taxon>
        <taxon>Platyhelminthes</taxon>
        <taxon>Cestoda</taxon>
        <taxon>Eucestoda</taxon>
        <taxon>Cyclophyllidea</taxon>
        <taxon>Mesocestoididae</taxon>
        <taxon>Mesocestoides</taxon>
    </lineage>
</organism>
<sequence>MRFELKITGLHLHIETDYAASNSRVIKGTPHSITSQGFHSLHYQTTSAAPIVTGSKSLNDFTSPSTSSTEQGVIIEEEQSLGEFSDIAETSEQSVLIPKEPPDFVKLAPYFEFIPNRKYSSLSRIRQKRCVNLAKEVKRGNEVSGDGLYVNDVLDKLATDTLDFKLESPAITQNKALSPPAKNTYPFSSLSDVRRTNRADSRANGNSDFSGTHMEDQKETTDEDKTKDEECAMVFQVWKQLLIAGGIGLAIAFFGASMLSEFGLQIPLFSKVPGSFLFINWEYYCYRPLRSFLLGFSQ</sequence>